<protein>
    <submittedName>
        <fullName evidence="2">MBL fold metallo-hydrolase</fullName>
    </submittedName>
</protein>
<gene>
    <name evidence="2" type="ORF">IAB46_15010</name>
</gene>
<reference evidence="2" key="1">
    <citation type="submission" date="2020-10" db="EMBL/GenBank/DDBJ databases">
        <authorList>
            <person name="Gilroy R."/>
        </authorList>
    </citation>
    <scope>NUCLEOTIDE SEQUENCE</scope>
    <source>
        <strain evidence="2">CHK178-757</strain>
    </source>
</reference>
<reference evidence="2" key="2">
    <citation type="journal article" date="2021" name="PeerJ">
        <title>Extensive microbial diversity within the chicken gut microbiome revealed by metagenomics and culture.</title>
        <authorList>
            <person name="Gilroy R."/>
            <person name="Ravi A."/>
            <person name="Getino M."/>
            <person name="Pursley I."/>
            <person name="Horton D.L."/>
            <person name="Alikhan N.F."/>
            <person name="Baker D."/>
            <person name="Gharbi K."/>
            <person name="Hall N."/>
            <person name="Watson M."/>
            <person name="Adriaenssens E.M."/>
            <person name="Foster-Nyarko E."/>
            <person name="Jarju S."/>
            <person name="Secka A."/>
            <person name="Antonio M."/>
            <person name="Oren A."/>
            <person name="Chaudhuri R.R."/>
            <person name="La Ragione R."/>
            <person name="Hildebrand F."/>
            <person name="Pallen M.J."/>
        </authorList>
    </citation>
    <scope>NUCLEOTIDE SEQUENCE</scope>
    <source>
        <strain evidence="2">CHK178-757</strain>
    </source>
</reference>
<feature type="domain" description="Metallo-beta-lactamase" evidence="1">
    <location>
        <begin position="35"/>
        <end position="209"/>
    </location>
</feature>
<dbReference type="SUPFAM" id="SSF56281">
    <property type="entry name" value="Metallo-hydrolase/oxidoreductase"/>
    <property type="match status" value="1"/>
</dbReference>
<comment type="caution">
    <text evidence="2">The sequence shown here is derived from an EMBL/GenBank/DDBJ whole genome shotgun (WGS) entry which is preliminary data.</text>
</comment>
<dbReference type="PANTHER" id="PTHR42951">
    <property type="entry name" value="METALLO-BETA-LACTAMASE DOMAIN-CONTAINING"/>
    <property type="match status" value="1"/>
</dbReference>
<dbReference type="SMART" id="SM00849">
    <property type="entry name" value="Lactamase_B"/>
    <property type="match status" value="1"/>
</dbReference>
<organism evidence="2 3">
    <name type="scientific">Candidatus Scybalocola faecigallinarum</name>
    <dbReference type="NCBI Taxonomy" id="2840941"/>
    <lineage>
        <taxon>Bacteria</taxon>
        <taxon>Bacillati</taxon>
        <taxon>Bacillota</taxon>
        <taxon>Clostridia</taxon>
        <taxon>Lachnospirales</taxon>
        <taxon>Lachnospiraceae</taxon>
        <taxon>Lachnospiraceae incertae sedis</taxon>
        <taxon>Candidatus Scybalocola (ex Gilroy et al. 2021)</taxon>
    </lineage>
</organism>
<proteinExistence type="predicted"/>
<sequence>MENTEKQNVGEWFVFGEYKVEKLMDGLYALDDGKDSSFYVLEGSQKAAVIDTGMGDGDVMPVIRQMTSLPCELLITHAHGDHMMHSGEFEKRYMSSKDIPVVLEFVKSMGMDPVLGTLEYTAFDPGAVLDLGNGVTLECVAMYGHTPGSVGYYCQKYNIIFSGDAFGSGMGVWMQVPYAVCVSEYKKNLEAFLAWAQDKDPSMEFLTGHRSQRYGFGDMEQDNPVRLDMIRDMVVLCQKLLDKEMTGTIMDAPISFGEEKAMTASYGRAGMVFLPSGVK</sequence>
<dbReference type="InterPro" id="IPR001279">
    <property type="entry name" value="Metallo-B-lactamas"/>
</dbReference>
<dbReference type="InterPro" id="IPR050855">
    <property type="entry name" value="NDM-1-like"/>
</dbReference>
<accession>A0A9D1F799</accession>
<dbReference type="PANTHER" id="PTHR42951:SF22">
    <property type="entry name" value="METALLO BETA-LACTAMASE SUPERFAMILY LIPOPROTEIN"/>
    <property type="match status" value="1"/>
</dbReference>
<name>A0A9D1F799_9FIRM</name>
<dbReference type="Pfam" id="PF00753">
    <property type="entry name" value="Lactamase_B"/>
    <property type="match status" value="1"/>
</dbReference>
<dbReference type="AlphaFoldDB" id="A0A9D1F799"/>
<dbReference type="EMBL" id="DVIT01000064">
    <property type="protein sequence ID" value="HIS48829.1"/>
    <property type="molecule type" value="Genomic_DNA"/>
</dbReference>
<dbReference type="Gene3D" id="3.60.15.10">
    <property type="entry name" value="Ribonuclease Z/Hydroxyacylglutathione hydrolase-like"/>
    <property type="match status" value="1"/>
</dbReference>
<evidence type="ECO:0000313" key="3">
    <source>
        <dbReference type="Proteomes" id="UP000823927"/>
    </source>
</evidence>
<dbReference type="Proteomes" id="UP000823927">
    <property type="component" value="Unassembled WGS sequence"/>
</dbReference>
<evidence type="ECO:0000259" key="1">
    <source>
        <dbReference type="SMART" id="SM00849"/>
    </source>
</evidence>
<evidence type="ECO:0000313" key="2">
    <source>
        <dbReference type="EMBL" id="HIS48829.1"/>
    </source>
</evidence>
<dbReference type="InterPro" id="IPR036866">
    <property type="entry name" value="RibonucZ/Hydroxyglut_hydro"/>
</dbReference>